<gene>
    <name evidence="1" type="ORF">OWV82_018146</name>
</gene>
<comment type="caution">
    <text evidence="1">The sequence shown here is derived from an EMBL/GenBank/DDBJ whole genome shotgun (WGS) entry which is preliminary data.</text>
</comment>
<name>A0ACC1XAN3_MELAZ</name>
<protein>
    <submittedName>
        <fullName evidence="1">Core-2/I-branching beta-1,6-N-acetylglucosaminyltransferase family protein</fullName>
    </submittedName>
</protein>
<dbReference type="Proteomes" id="UP001164539">
    <property type="component" value="Chromosome 10"/>
</dbReference>
<reference evidence="1 2" key="1">
    <citation type="journal article" date="2023" name="Science">
        <title>Complex scaffold remodeling in plant triterpene biosynthesis.</title>
        <authorList>
            <person name="De La Pena R."/>
            <person name="Hodgson H."/>
            <person name="Liu J.C."/>
            <person name="Stephenson M.J."/>
            <person name="Martin A.C."/>
            <person name="Owen C."/>
            <person name="Harkess A."/>
            <person name="Leebens-Mack J."/>
            <person name="Jimenez L.E."/>
            <person name="Osbourn A."/>
            <person name="Sattely E.S."/>
        </authorList>
    </citation>
    <scope>NUCLEOTIDE SEQUENCE [LARGE SCALE GENOMIC DNA]</scope>
    <source>
        <strain evidence="2">cv. JPN11</strain>
        <tissue evidence="1">Leaf</tissue>
    </source>
</reference>
<organism evidence="1 2">
    <name type="scientific">Melia azedarach</name>
    <name type="common">Chinaberry tree</name>
    <dbReference type="NCBI Taxonomy" id="155640"/>
    <lineage>
        <taxon>Eukaryota</taxon>
        <taxon>Viridiplantae</taxon>
        <taxon>Streptophyta</taxon>
        <taxon>Embryophyta</taxon>
        <taxon>Tracheophyta</taxon>
        <taxon>Spermatophyta</taxon>
        <taxon>Magnoliopsida</taxon>
        <taxon>eudicotyledons</taxon>
        <taxon>Gunneridae</taxon>
        <taxon>Pentapetalae</taxon>
        <taxon>rosids</taxon>
        <taxon>malvids</taxon>
        <taxon>Sapindales</taxon>
        <taxon>Meliaceae</taxon>
        <taxon>Melia</taxon>
    </lineage>
</organism>
<evidence type="ECO:0000313" key="1">
    <source>
        <dbReference type="EMBL" id="KAJ4708152.1"/>
    </source>
</evidence>
<accession>A0ACC1XAN3</accession>
<proteinExistence type="predicted"/>
<keyword evidence="2" id="KW-1185">Reference proteome</keyword>
<evidence type="ECO:0000313" key="2">
    <source>
        <dbReference type="Proteomes" id="UP001164539"/>
    </source>
</evidence>
<sequence length="385" mass="44519">MQARVVPLEEGKDPTVINKTNQSRALPFRLFQLFGLFLAVCIAFSLISIYTIRRFGVQSVVASVKNGFEPCLEQPNDLDHWINPSSNLMHTMNDTELFWRASFVPRIKEYPFKRVPKIAFMFLTKGPLPLGPLWEKFFKGHEDRYSVYIHALPSYEAKFPSSSVFYKRQIPSQISEWGKMSMCDAERRLLANALLDISNEWFILVSESCIPLYNFSVIYHYIKKSKYSFMGAFDDPGPYGRGRYNENMAPVVNVTQWRKGSQWFEINRNLAVNIVEDTTYYPKFTEFCRPACYVDEHYFPTMLSVQAPNLLANRSITWVDWSRGGAHPATFGRADITEEFFKRVFEGQECKYNNQPSTTCFLFARKFAPSALEPLLNISSKVLGF</sequence>
<dbReference type="EMBL" id="CM051403">
    <property type="protein sequence ID" value="KAJ4708152.1"/>
    <property type="molecule type" value="Genomic_DNA"/>
</dbReference>